<dbReference type="Proteomes" id="UP000188184">
    <property type="component" value="Chromosome"/>
</dbReference>
<protein>
    <submittedName>
        <fullName evidence="4">GNAT family N-acetyltransferase</fullName>
    </submittedName>
</protein>
<dbReference type="SUPFAM" id="SSF55729">
    <property type="entry name" value="Acyl-CoA N-acyltransferases (Nat)"/>
    <property type="match status" value="1"/>
</dbReference>
<reference evidence="4 5" key="1">
    <citation type="submission" date="2017-02" db="EMBL/GenBank/DDBJ databases">
        <title>The complete genomic sequence of a novel cold adapted crude oil-degrading bacterium Planococcus qaidamina Y42.</title>
        <authorList>
            <person name="Yang R."/>
        </authorList>
    </citation>
    <scope>NUCLEOTIDE SEQUENCE [LARGE SCALE GENOMIC DNA]</scope>
    <source>
        <strain evidence="4 5">Y42</strain>
    </source>
</reference>
<dbReference type="InterPro" id="IPR000182">
    <property type="entry name" value="GNAT_dom"/>
</dbReference>
<dbReference type="KEGG" id="pmar:B0X71_02515"/>
<feature type="domain" description="N-acetyltransferase" evidence="3">
    <location>
        <begin position="1"/>
        <end position="161"/>
    </location>
</feature>
<evidence type="ECO:0000259" key="3">
    <source>
        <dbReference type="PROSITE" id="PS51186"/>
    </source>
</evidence>
<dbReference type="Pfam" id="PF00583">
    <property type="entry name" value="Acetyltransf_1"/>
    <property type="match status" value="1"/>
</dbReference>
<gene>
    <name evidence="4" type="ORF">B0X71_02515</name>
</gene>
<dbReference type="Gene3D" id="3.40.630.30">
    <property type="match status" value="1"/>
</dbReference>
<accession>A0A1Q2KVG6</accession>
<dbReference type="PROSITE" id="PS51186">
    <property type="entry name" value="GNAT"/>
    <property type="match status" value="1"/>
</dbReference>
<evidence type="ECO:0000313" key="5">
    <source>
        <dbReference type="Proteomes" id="UP000188184"/>
    </source>
</evidence>
<name>A0A1Q2KVG6_9BACL</name>
<dbReference type="CDD" id="cd04301">
    <property type="entry name" value="NAT_SF"/>
    <property type="match status" value="1"/>
</dbReference>
<dbReference type="AlphaFoldDB" id="A0A1Q2KVG6"/>
<dbReference type="GO" id="GO:0016747">
    <property type="term" value="F:acyltransferase activity, transferring groups other than amino-acyl groups"/>
    <property type="evidence" value="ECO:0007669"/>
    <property type="project" value="InterPro"/>
</dbReference>
<keyword evidence="2" id="KW-0012">Acyltransferase</keyword>
<dbReference type="OrthoDB" id="794462at2"/>
<dbReference type="EMBL" id="CP019640">
    <property type="protein sequence ID" value="AQQ52106.1"/>
    <property type="molecule type" value="Genomic_DNA"/>
</dbReference>
<sequence length="166" mass="18790">MIRPGTEQDIGAVQEIARQSWRSTYADILPVQVQQIALDKSYSSVMMQKRIERTILLIAEHEGSPIGFANFTKVDEDGDAELIAMHIKTEFQRNGYGTQLMSYGIEQLAGGRQLSAFVEADNEIARCFYEANGFVFIQEFEELLEGYPVYTAEYILSLQHEKTPAL</sequence>
<dbReference type="InterPro" id="IPR050832">
    <property type="entry name" value="Bact_Acetyltransf"/>
</dbReference>
<evidence type="ECO:0000256" key="2">
    <source>
        <dbReference type="ARBA" id="ARBA00023315"/>
    </source>
</evidence>
<evidence type="ECO:0000256" key="1">
    <source>
        <dbReference type="ARBA" id="ARBA00022679"/>
    </source>
</evidence>
<proteinExistence type="predicted"/>
<organism evidence="4 5">
    <name type="scientific">Planococcus lenghuensis</name>
    <dbReference type="NCBI Taxonomy" id="2213202"/>
    <lineage>
        <taxon>Bacteria</taxon>
        <taxon>Bacillati</taxon>
        <taxon>Bacillota</taxon>
        <taxon>Bacilli</taxon>
        <taxon>Bacillales</taxon>
        <taxon>Caryophanaceae</taxon>
        <taxon>Planococcus</taxon>
    </lineage>
</organism>
<keyword evidence="1 4" id="KW-0808">Transferase</keyword>
<dbReference type="RefSeq" id="WP_077587978.1">
    <property type="nucleotide sequence ID" value="NZ_CP019640.1"/>
</dbReference>
<dbReference type="PANTHER" id="PTHR43877:SF1">
    <property type="entry name" value="ACETYLTRANSFERASE"/>
    <property type="match status" value="1"/>
</dbReference>
<keyword evidence="5" id="KW-1185">Reference proteome</keyword>
<dbReference type="InterPro" id="IPR016181">
    <property type="entry name" value="Acyl_CoA_acyltransferase"/>
</dbReference>
<evidence type="ECO:0000313" key="4">
    <source>
        <dbReference type="EMBL" id="AQQ52106.1"/>
    </source>
</evidence>
<dbReference type="PANTHER" id="PTHR43877">
    <property type="entry name" value="AMINOALKYLPHOSPHONATE N-ACETYLTRANSFERASE-RELATED-RELATED"/>
    <property type="match status" value="1"/>
</dbReference>